<dbReference type="Ensembl" id="ENSCCNT00000041544.1">
    <property type="protein sequence ID" value="ENSCCNP00000033112.1"/>
    <property type="gene ID" value="ENSCCNG00000031365.1"/>
</dbReference>
<dbReference type="GO" id="GO:0005319">
    <property type="term" value="F:lipid transporter activity"/>
    <property type="evidence" value="ECO:0007669"/>
    <property type="project" value="TreeGrafter"/>
</dbReference>
<feature type="transmembrane region" description="Helical" evidence="12">
    <location>
        <begin position="930"/>
        <end position="952"/>
    </location>
</feature>
<feature type="transmembrane region" description="Helical" evidence="12">
    <location>
        <begin position="958"/>
        <end position="978"/>
    </location>
</feature>
<feature type="transmembrane region" description="Helical" evidence="12">
    <location>
        <begin position="380"/>
        <end position="398"/>
    </location>
</feature>
<dbReference type="InterPro" id="IPR003439">
    <property type="entry name" value="ABC_transporter-like_ATP-bd"/>
</dbReference>
<evidence type="ECO:0000256" key="9">
    <source>
        <dbReference type="ARBA" id="ARBA00023136"/>
    </source>
</evidence>
<keyword evidence="9 12" id="KW-0472">Membrane</keyword>
<dbReference type="GO" id="GO:0005737">
    <property type="term" value="C:cytoplasm"/>
    <property type="evidence" value="ECO:0007669"/>
    <property type="project" value="UniProtKB-ARBA"/>
</dbReference>
<evidence type="ECO:0000256" key="4">
    <source>
        <dbReference type="ARBA" id="ARBA00022737"/>
    </source>
</evidence>
<name>A0A8C0XWW1_CASCN</name>
<feature type="transmembrane region" description="Helical" evidence="12">
    <location>
        <begin position="21"/>
        <end position="42"/>
    </location>
</feature>
<feature type="transmembrane region" description="Helical" evidence="12">
    <location>
        <begin position="303"/>
        <end position="325"/>
    </location>
</feature>
<dbReference type="Pfam" id="PF23321">
    <property type="entry name" value="R1_ABCA1"/>
    <property type="match status" value="1"/>
</dbReference>
<evidence type="ECO:0000256" key="10">
    <source>
        <dbReference type="ARBA" id="ARBA00023180"/>
    </source>
</evidence>
<comment type="catalytic activity">
    <reaction evidence="11">
        <text>cholesterol(in) + ATP + H2O = cholesterol(out) + ADP + phosphate + H(+)</text>
        <dbReference type="Rhea" id="RHEA:39051"/>
        <dbReference type="ChEBI" id="CHEBI:15377"/>
        <dbReference type="ChEBI" id="CHEBI:15378"/>
        <dbReference type="ChEBI" id="CHEBI:16113"/>
        <dbReference type="ChEBI" id="CHEBI:30616"/>
        <dbReference type="ChEBI" id="CHEBI:43474"/>
        <dbReference type="ChEBI" id="CHEBI:456216"/>
    </reaction>
    <physiologicalReaction direction="left-to-right" evidence="11">
        <dbReference type="Rhea" id="RHEA:39052"/>
    </physiologicalReaction>
</comment>
<dbReference type="GO" id="GO:0140359">
    <property type="term" value="F:ABC-type transporter activity"/>
    <property type="evidence" value="ECO:0007669"/>
    <property type="project" value="InterPro"/>
</dbReference>
<dbReference type="GO" id="GO:0016020">
    <property type="term" value="C:membrane"/>
    <property type="evidence" value="ECO:0007669"/>
    <property type="project" value="InterPro"/>
</dbReference>
<evidence type="ECO:0000256" key="5">
    <source>
        <dbReference type="ARBA" id="ARBA00022741"/>
    </source>
</evidence>
<dbReference type="GO" id="GO:0012505">
    <property type="term" value="C:endomembrane system"/>
    <property type="evidence" value="ECO:0007669"/>
    <property type="project" value="UniProtKB-SubCell"/>
</dbReference>
<keyword evidence="2" id="KW-0813">Transport</keyword>
<keyword evidence="3 12" id="KW-0812">Transmembrane</keyword>
<dbReference type="PROSITE" id="PS50893">
    <property type="entry name" value="ABC_TRANSPORTER_2"/>
    <property type="match status" value="2"/>
</dbReference>
<dbReference type="FunFam" id="3.40.50.300:FF:000327">
    <property type="entry name" value="ATP-binding cassette sub-family A member 3"/>
    <property type="match status" value="1"/>
</dbReference>
<evidence type="ECO:0000256" key="11">
    <source>
        <dbReference type="ARBA" id="ARBA00050894"/>
    </source>
</evidence>
<evidence type="ECO:0000256" key="3">
    <source>
        <dbReference type="ARBA" id="ARBA00022692"/>
    </source>
</evidence>
<dbReference type="CDD" id="cd03263">
    <property type="entry name" value="ABC_subfamily_A"/>
    <property type="match status" value="2"/>
</dbReference>
<dbReference type="GO" id="GO:0005524">
    <property type="term" value="F:ATP binding"/>
    <property type="evidence" value="ECO:0007669"/>
    <property type="project" value="UniProtKB-KW"/>
</dbReference>
<feature type="domain" description="ABC transporter" evidence="13">
    <location>
        <begin position="1126"/>
        <end position="1359"/>
    </location>
</feature>
<dbReference type="GO" id="GO:0016887">
    <property type="term" value="F:ATP hydrolysis activity"/>
    <property type="evidence" value="ECO:0007669"/>
    <property type="project" value="InterPro"/>
</dbReference>
<feature type="transmembrane region" description="Helical" evidence="12">
    <location>
        <begin position="847"/>
        <end position="866"/>
    </location>
</feature>
<dbReference type="SUPFAM" id="SSF52540">
    <property type="entry name" value="P-loop containing nucleoside triphosphate hydrolases"/>
    <property type="match status" value="2"/>
</dbReference>
<proteinExistence type="predicted"/>
<evidence type="ECO:0000256" key="7">
    <source>
        <dbReference type="ARBA" id="ARBA00022989"/>
    </source>
</evidence>
<evidence type="ECO:0000256" key="6">
    <source>
        <dbReference type="ARBA" id="ARBA00022840"/>
    </source>
</evidence>
<keyword evidence="10" id="KW-0325">Glycoprotein</keyword>
<dbReference type="PANTHER" id="PTHR19229:SF98">
    <property type="entry name" value="PHOSPHOLIPID-TRANSPORTING ATPASE ABCA3"/>
    <property type="match status" value="1"/>
</dbReference>
<reference evidence="14" key="1">
    <citation type="submission" date="2023-09" db="UniProtKB">
        <authorList>
            <consortium name="Ensembl"/>
        </authorList>
    </citation>
    <scope>IDENTIFICATION</scope>
</reference>
<keyword evidence="6" id="KW-0067">ATP-binding</keyword>
<dbReference type="SMART" id="SM00382">
    <property type="entry name" value="AAA"/>
    <property type="match status" value="2"/>
</dbReference>
<feature type="transmembrane region" description="Helical" evidence="12">
    <location>
        <begin position="345"/>
        <end position="368"/>
    </location>
</feature>
<dbReference type="InterPro" id="IPR026082">
    <property type="entry name" value="ABCA"/>
</dbReference>
<protein>
    <recommendedName>
        <fullName evidence="13">ABC transporter domain-containing protein</fullName>
    </recommendedName>
</protein>
<evidence type="ECO:0000256" key="2">
    <source>
        <dbReference type="ARBA" id="ARBA00022448"/>
    </source>
</evidence>
<feature type="transmembrane region" description="Helical" evidence="12">
    <location>
        <begin position="886"/>
        <end position="909"/>
    </location>
</feature>
<dbReference type="Gene3D" id="3.40.50.300">
    <property type="entry name" value="P-loop containing nucleotide triphosphate hydrolases"/>
    <property type="match status" value="2"/>
</dbReference>
<keyword evidence="4" id="KW-0677">Repeat</keyword>
<dbReference type="InterPro" id="IPR056264">
    <property type="entry name" value="R2_ABCA1-4-like"/>
</dbReference>
<dbReference type="InterPro" id="IPR027417">
    <property type="entry name" value="P-loop_NTPase"/>
</dbReference>
<keyword evidence="7 12" id="KW-1133">Transmembrane helix</keyword>
<dbReference type="PANTHER" id="PTHR19229">
    <property type="entry name" value="ATP-BINDING CASSETTE TRANSPORTER SUBFAMILY A ABCA"/>
    <property type="match status" value="1"/>
</dbReference>
<dbReference type="FunFam" id="3.40.50.300:FF:000465">
    <property type="entry name" value="ATP-binding cassette, sub-family A (ABC1), member 3"/>
    <property type="match status" value="1"/>
</dbReference>
<evidence type="ECO:0000313" key="14">
    <source>
        <dbReference type="Ensembl" id="ENSCCNP00000033112.1"/>
    </source>
</evidence>
<evidence type="ECO:0000256" key="8">
    <source>
        <dbReference type="ARBA" id="ARBA00023055"/>
    </source>
</evidence>
<comment type="subcellular location">
    <subcellularLocation>
        <location evidence="1">Endomembrane system</location>
        <topology evidence="1">Multi-pass membrane protein</topology>
    </subcellularLocation>
</comment>
<dbReference type="InterPro" id="IPR003593">
    <property type="entry name" value="AAA+_ATPase"/>
</dbReference>
<evidence type="ECO:0000259" key="13">
    <source>
        <dbReference type="PROSITE" id="PS50893"/>
    </source>
</evidence>
<evidence type="ECO:0000256" key="1">
    <source>
        <dbReference type="ARBA" id="ARBA00004127"/>
    </source>
</evidence>
<dbReference type="Pfam" id="PF12698">
    <property type="entry name" value="ABC2_membrane_3"/>
    <property type="match status" value="2"/>
</dbReference>
<keyword evidence="5" id="KW-0547">Nucleotide-binding</keyword>
<keyword evidence="8" id="KW-0445">Lipid transport</keyword>
<accession>A0A8C0XWW1</accession>
<dbReference type="Pfam" id="PF00005">
    <property type="entry name" value="ABC_tran"/>
    <property type="match status" value="2"/>
</dbReference>
<organism evidence="14">
    <name type="scientific">Castor canadensis</name>
    <name type="common">American beaver</name>
    <dbReference type="NCBI Taxonomy" id="51338"/>
    <lineage>
        <taxon>Eukaryota</taxon>
        <taxon>Metazoa</taxon>
        <taxon>Chordata</taxon>
        <taxon>Craniata</taxon>
        <taxon>Vertebrata</taxon>
        <taxon>Euteleostomi</taxon>
        <taxon>Mammalia</taxon>
        <taxon>Eutheria</taxon>
        <taxon>Euarchontoglires</taxon>
        <taxon>Glires</taxon>
        <taxon>Rodentia</taxon>
        <taxon>Castorimorpha</taxon>
        <taxon>Castoridae</taxon>
        <taxon>Castor</taxon>
    </lineage>
</organism>
<feature type="transmembrane region" description="Helical" evidence="12">
    <location>
        <begin position="261"/>
        <end position="283"/>
    </location>
</feature>
<dbReference type="InterPro" id="IPR013525">
    <property type="entry name" value="ABC2_TM"/>
</dbReference>
<evidence type="ECO:0000256" key="12">
    <source>
        <dbReference type="SAM" id="Phobius"/>
    </source>
</evidence>
<feature type="domain" description="ABC transporter" evidence="13">
    <location>
        <begin position="530"/>
        <end position="763"/>
    </location>
</feature>
<sequence>MAVLRQLVLLLWKNYTLQKRKVLVTVLELLLPLLFSGILIWLRLKIQSENVPNATVYYNQSIQKLPLFFTLSLPGNSWELAYIPSHSEAARTITETVKRVLGINMRVRGFPSEKDFEDYIRYDNRSSNVLAAMVFENVGNHSKDPLPLAVKYHLRFSYTRRNYLWPQMGNFFLKETEGWHTTSLFPLFPNPGPREPTSPDGGEPGYIREGFLAMQHAVDKAIMYYHANTSTYQLFQKLTVVAKRFPFPPFISDPFLAAIQYQLPLLLMLSLTYTSLTIIRAVVQEKERKLKEYMRMMGLSNWLHWTAWFLMFFLFLLIAVSFMTLLLCIKVKKEVAVLSSSDPSLVLVFLLCFAISSISFSFMVSTFFSKANMAAAVGGFLYFFTYIPYFFVAPWYNWMTLSQKLLSCLLSNVAMAMGAQLIGKFEAKGMGIQWRDLLSPVNVDDDFCFGQVLGMLLLDSVLYGLVTWYVEAVFPGQFGMPQPCYFFLMPSYWCGNSRMVVGKEEEDSDPEKALRTEYFEAEPEGLVAGIKIKHLSKVFQVGNKDKAAVRDLNLNLYEGQITVLLGHNGAGKTTTLSMLTGLFPPTSGRVYISGYEISQDMAQIRKSLGLCPQHDVLFDNLTVAEHLYFYAQLKGLSAQKCPEEVKHMLHLLSLEDKRGSRSKFLSEGMKRKLSIGIALIAGSKLLILDEPTSGMDAISRRAIWDLLQQQKSDRTILLTTHFMDEADLLGDRIAIMAKGELQCCGSSLFLKQKYGAGYHMTLVKEPHCNPEGISQLVQHHIPNATLESHAGAELSFILPKESTHRFESLFSKLEKKQKELGIASFGASVTTMEEVFLRGRKGFDISLNLLFAMAFLASTFSILAVSERAVQAKHVQFVSGVHVATFWLSALLWDLISFLVPALLLLVVFRAFDVRAFTQDGHAADMLLLLMLYGWAIIPLMYLMSFFFLGASTAYTRLTIFNILSGITTFLMVTVMRIPAVKLEELSRTLDRVFLVLPNHCLGRAVSSFYENYETRRYCTSSEVATQYCKKYNIQYQENFYAWSTPGVGRFVTSMAASGCIYLTLLFFIETNLLWRLRTFICAFQRRWTLAELHSRTSVLPEDQDVADERNRVMAPSLDSLLDTPLIIKELSKVYDQRAPLLAVDRISLAVQKGECFGLLGFNGAGKTTTFKMLTGEETITSGDAFVEGYSISSDIKKVRQRVGYCPQFDALLDHMTGREMLVMYARLRGIPERLIGACVENTLRGLLLEPHANKLVRTYSGGNKRKLSTAIALIGEPAVIFLDEPSTGMDPVARRLLWDTVARARESGKAIVITSHSMEECEALCTRLAIMVQGQFKCLGSPQHLKSKFGSGYSLQAKVHREGQQEALQEFKAFVDLTFPGSILEDEHQGMVHYHLPGRDLSWAKVFGILEKAKEKYGVDDYSVSQISLEQVFLSFAHLQPPTLEEGQ</sequence>
<gene>
    <name evidence="14" type="primary">Abca3</name>
</gene>